<dbReference type="EMBL" id="CP027669">
    <property type="protein sequence ID" value="AVO43323.1"/>
    <property type="molecule type" value="Genomic_DNA"/>
</dbReference>
<evidence type="ECO:0000256" key="1">
    <source>
        <dbReference type="SAM" id="MobiDB-lite"/>
    </source>
</evidence>
<dbReference type="RefSeq" id="WP_106448296.1">
    <property type="nucleotide sequence ID" value="NZ_CP027669.1"/>
</dbReference>
<evidence type="ECO:0000313" key="2">
    <source>
        <dbReference type="EMBL" id="AVO43323.1"/>
    </source>
</evidence>
<dbReference type="Proteomes" id="UP000239326">
    <property type="component" value="Chromosome"/>
</dbReference>
<feature type="region of interest" description="Disordered" evidence="1">
    <location>
        <begin position="1"/>
        <end position="31"/>
    </location>
</feature>
<dbReference type="KEGG" id="simp:C6571_16265"/>
<dbReference type="InterPro" id="IPR019600">
    <property type="entry name" value="Hemin_uptake_protein_HemP"/>
</dbReference>
<gene>
    <name evidence="2" type="ORF">C6571_16265</name>
</gene>
<reference evidence="2 3" key="1">
    <citation type="submission" date="2018-03" db="EMBL/GenBank/DDBJ databases">
        <title>Genome sequencing of Simplicispira sp.</title>
        <authorList>
            <person name="Kim S.-J."/>
            <person name="Heo J."/>
            <person name="Kwon S.-W."/>
        </authorList>
    </citation>
    <scope>NUCLEOTIDE SEQUENCE [LARGE SCALE GENOMIC DNA]</scope>
    <source>
        <strain evidence="2 3">SC1-8</strain>
    </source>
</reference>
<keyword evidence="3" id="KW-1185">Reference proteome</keyword>
<evidence type="ECO:0000313" key="3">
    <source>
        <dbReference type="Proteomes" id="UP000239326"/>
    </source>
</evidence>
<dbReference type="Pfam" id="PF10636">
    <property type="entry name" value="hemP"/>
    <property type="match status" value="1"/>
</dbReference>
<sequence length="78" mass="8108">MPKPLNTAPASSQASVALDSQDDSAAPATGPVCSNSAAPCFTWQSAELLQGGKRVHIAHNGACYQLQTTRQGKLILTK</sequence>
<proteinExistence type="predicted"/>
<dbReference type="AlphaFoldDB" id="A0A2S0N5T6"/>
<name>A0A2S0N5T6_9BURK</name>
<protein>
    <submittedName>
        <fullName evidence="2">Hemin uptake protein HemP</fullName>
    </submittedName>
</protein>
<organism evidence="2 3">
    <name type="scientific">Simplicispira suum</name>
    <dbReference type="NCBI Taxonomy" id="2109915"/>
    <lineage>
        <taxon>Bacteria</taxon>
        <taxon>Pseudomonadati</taxon>
        <taxon>Pseudomonadota</taxon>
        <taxon>Betaproteobacteria</taxon>
        <taxon>Burkholderiales</taxon>
        <taxon>Comamonadaceae</taxon>
        <taxon>Simplicispira</taxon>
    </lineage>
</organism>
<dbReference type="OrthoDB" id="5348353at2"/>
<accession>A0A2S0N5T6</accession>
<dbReference type="Gene3D" id="2.10.70.10">
    <property type="entry name" value="Complement Module, domain 1"/>
    <property type="match status" value="1"/>
</dbReference>